<keyword evidence="2 4" id="KW-0238">DNA-binding</keyword>
<dbReference type="PANTHER" id="PTHR30055:SF230">
    <property type="entry name" value="TRANSCRIPTIONAL REGULATORY PROTEIN (PROBABLY TETR-FAMILY)-RELATED"/>
    <property type="match status" value="1"/>
</dbReference>
<sequence>MKAEPSALDKGPGAGRPRDPRIDAAILQAAVELVAEVGYANLSLAAVAERAGTTKTALYRRWPSKAELVHEAVFSVPPSAVTSGPGDAFGILQAMMAGARDSFTDPVVRAALPGLIADMSTNAELTARVLSRFQGLFEVTRHWVAESVSRGDVRAGVDAGRLVEIIGGAVLLSMMLRPQDALDDDWVQQTADIIARGVLT</sequence>
<keyword evidence="1" id="KW-0805">Transcription regulation</keyword>
<evidence type="ECO:0000256" key="4">
    <source>
        <dbReference type="PROSITE-ProRule" id="PRU00335"/>
    </source>
</evidence>
<dbReference type="PANTHER" id="PTHR30055">
    <property type="entry name" value="HTH-TYPE TRANSCRIPTIONAL REGULATOR RUTR"/>
    <property type="match status" value="1"/>
</dbReference>
<keyword evidence="3" id="KW-0804">Transcription</keyword>
<name>A0A1X1TLA7_9MYCO</name>
<dbReference type="Pfam" id="PF00440">
    <property type="entry name" value="TetR_N"/>
    <property type="match status" value="1"/>
</dbReference>
<dbReference type="InterPro" id="IPR036271">
    <property type="entry name" value="Tet_transcr_reg_TetR-rel_C_sf"/>
</dbReference>
<comment type="caution">
    <text evidence="6">The sequence shown here is derived from an EMBL/GenBank/DDBJ whole genome shotgun (WGS) entry which is preliminary data.</text>
</comment>
<feature type="domain" description="HTH tetR-type" evidence="5">
    <location>
        <begin position="20"/>
        <end position="80"/>
    </location>
</feature>
<dbReference type="InterPro" id="IPR011075">
    <property type="entry name" value="TetR_C"/>
</dbReference>
<reference evidence="6 7" key="1">
    <citation type="submission" date="2016-01" db="EMBL/GenBank/DDBJ databases">
        <title>The new phylogeny of the genus Mycobacterium.</title>
        <authorList>
            <person name="Tarcisio F."/>
            <person name="Conor M."/>
            <person name="Antonella G."/>
            <person name="Elisabetta G."/>
            <person name="Giulia F.S."/>
            <person name="Sara T."/>
            <person name="Anna F."/>
            <person name="Clotilde B."/>
            <person name="Roberto B."/>
            <person name="Veronica D.S."/>
            <person name="Fabio R."/>
            <person name="Monica P."/>
            <person name="Olivier J."/>
            <person name="Enrico T."/>
            <person name="Nicola S."/>
        </authorList>
    </citation>
    <scope>NUCLEOTIDE SEQUENCE [LARGE SCALE GENOMIC DNA]</scope>
    <source>
        <strain evidence="6 7">ATCC 27353</strain>
    </source>
</reference>
<protein>
    <submittedName>
        <fullName evidence="6">TetR family transcriptional regulator</fullName>
    </submittedName>
</protein>
<evidence type="ECO:0000313" key="7">
    <source>
        <dbReference type="Proteomes" id="UP000193465"/>
    </source>
</evidence>
<dbReference type="EMBL" id="LQOT01000043">
    <property type="protein sequence ID" value="ORV45296.1"/>
    <property type="molecule type" value="Genomic_DNA"/>
</dbReference>
<dbReference type="SUPFAM" id="SSF48498">
    <property type="entry name" value="Tetracyclin repressor-like, C-terminal domain"/>
    <property type="match status" value="1"/>
</dbReference>
<dbReference type="InterPro" id="IPR009057">
    <property type="entry name" value="Homeodomain-like_sf"/>
</dbReference>
<dbReference type="RefSeq" id="WP_085129299.1">
    <property type="nucleotide sequence ID" value="NZ_LQOT01000043.1"/>
</dbReference>
<evidence type="ECO:0000256" key="1">
    <source>
        <dbReference type="ARBA" id="ARBA00023015"/>
    </source>
</evidence>
<dbReference type="STRING" id="188915.AWC02_13735"/>
<feature type="DNA-binding region" description="H-T-H motif" evidence="4">
    <location>
        <begin position="43"/>
        <end position="62"/>
    </location>
</feature>
<accession>A0A1X1TLA7</accession>
<gene>
    <name evidence="6" type="ORF">AWC02_13735</name>
</gene>
<dbReference type="GO" id="GO:0000976">
    <property type="term" value="F:transcription cis-regulatory region binding"/>
    <property type="evidence" value="ECO:0007669"/>
    <property type="project" value="TreeGrafter"/>
</dbReference>
<dbReference type="GO" id="GO:0003700">
    <property type="term" value="F:DNA-binding transcription factor activity"/>
    <property type="evidence" value="ECO:0007669"/>
    <property type="project" value="TreeGrafter"/>
</dbReference>
<dbReference type="InterPro" id="IPR050109">
    <property type="entry name" value="HTH-type_TetR-like_transc_reg"/>
</dbReference>
<dbReference type="PRINTS" id="PR00455">
    <property type="entry name" value="HTHTETR"/>
</dbReference>
<evidence type="ECO:0000256" key="2">
    <source>
        <dbReference type="ARBA" id="ARBA00023125"/>
    </source>
</evidence>
<dbReference type="Pfam" id="PF16859">
    <property type="entry name" value="TetR_C_11"/>
    <property type="match status" value="1"/>
</dbReference>
<dbReference type="AlphaFoldDB" id="A0A1X1TLA7"/>
<evidence type="ECO:0000313" key="6">
    <source>
        <dbReference type="EMBL" id="ORV45296.1"/>
    </source>
</evidence>
<dbReference type="PROSITE" id="PS50977">
    <property type="entry name" value="HTH_TETR_2"/>
    <property type="match status" value="1"/>
</dbReference>
<evidence type="ECO:0000256" key="3">
    <source>
        <dbReference type="ARBA" id="ARBA00023163"/>
    </source>
</evidence>
<evidence type="ECO:0000259" key="5">
    <source>
        <dbReference type="PROSITE" id="PS50977"/>
    </source>
</evidence>
<dbReference type="SUPFAM" id="SSF46689">
    <property type="entry name" value="Homeodomain-like"/>
    <property type="match status" value="1"/>
</dbReference>
<proteinExistence type="predicted"/>
<keyword evidence="7" id="KW-1185">Reference proteome</keyword>
<organism evidence="6 7">
    <name type="scientific">Mycolicibacter engbaekii</name>
    <dbReference type="NCBI Taxonomy" id="188915"/>
    <lineage>
        <taxon>Bacteria</taxon>
        <taxon>Bacillati</taxon>
        <taxon>Actinomycetota</taxon>
        <taxon>Actinomycetes</taxon>
        <taxon>Mycobacteriales</taxon>
        <taxon>Mycobacteriaceae</taxon>
        <taxon>Mycolicibacter</taxon>
    </lineage>
</organism>
<dbReference type="InterPro" id="IPR001647">
    <property type="entry name" value="HTH_TetR"/>
</dbReference>
<dbReference type="Gene3D" id="1.10.357.10">
    <property type="entry name" value="Tetracycline Repressor, domain 2"/>
    <property type="match status" value="1"/>
</dbReference>
<dbReference type="Gene3D" id="1.10.10.60">
    <property type="entry name" value="Homeodomain-like"/>
    <property type="match status" value="1"/>
</dbReference>
<dbReference type="Proteomes" id="UP000193465">
    <property type="component" value="Unassembled WGS sequence"/>
</dbReference>